<dbReference type="OrthoDB" id="9799173at2"/>
<evidence type="ECO:0000259" key="1">
    <source>
        <dbReference type="Pfam" id="PF13274"/>
    </source>
</evidence>
<dbReference type="AlphaFoldDB" id="A0A261EPX1"/>
<protein>
    <submittedName>
        <fullName evidence="2">Phage-associated protein</fullName>
    </submittedName>
</protein>
<sequence length="186" mass="21235">MQRLNPTAISDFYITLANAGDPDEDDGMTNLKLNKLLFLTQAASLQRYGRTLFDTPIEAWKYGPVVRPVYEKYKEYGRDSIPTPRSGFDWRTLDPDILNLLCDVYAAYAVDYTGTGLMRLTHMPGTPWSDVYEPGENRTISPQRILQWVSAHPLRTNTPPMPERMVEQPSFTPDGEVMLPADWMDD</sequence>
<name>A0A261EPX1_9BIFI</name>
<accession>A0A261EPX1</accession>
<keyword evidence="3" id="KW-1185">Reference proteome</keyword>
<gene>
    <name evidence="2" type="ORF">PSSU_1717</name>
</gene>
<evidence type="ECO:0000313" key="3">
    <source>
        <dbReference type="Proteomes" id="UP000216454"/>
    </source>
</evidence>
<dbReference type="Proteomes" id="UP000216454">
    <property type="component" value="Unassembled WGS sequence"/>
</dbReference>
<organism evidence="2 3">
    <name type="scientific">Pseudoscardovia suis</name>
    <dbReference type="NCBI Taxonomy" id="987063"/>
    <lineage>
        <taxon>Bacteria</taxon>
        <taxon>Bacillati</taxon>
        <taxon>Actinomycetota</taxon>
        <taxon>Actinomycetes</taxon>
        <taxon>Bifidobacteriales</taxon>
        <taxon>Bifidobacteriaceae</taxon>
        <taxon>Pseudoscardovia</taxon>
    </lineage>
</organism>
<dbReference type="EMBL" id="MWWQ01000019">
    <property type="protein sequence ID" value="OZG48893.1"/>
    <property type="molecule type" value="Genomic_DNA"/>
</dbReference>
<dbReference type="Pfam" id="PF13274">
    <property type="entry name" value="SocA_Panacea"/>
    <property type="match status" value="1"/>
</dbReference>
<proteinExistence type="predicted"/>
<evidence type="ECO:0000313" key="2">
    <source>
        <dbReference type="EMBL" id="OZG48893.1"/>
    </source>
</evidence>
<dbReference type="InterPro" id="IPR025272">
    <property type="entry name" value="SocA_Panacea"/>
</dbReference>
<reference evidence="2 3" key="1">
    <citation type="journal article" date="2017" name="BMC Genomics">
        <title>Comparative genomic and phylogenomic analyses of the Bifidobacteriaceae family.</title>
        <authorList>
            <person name="Lugli G.A."/>
            <person name="Milani C."/>
            <person name="Turroni F."/>
            <person name="Duranti S."/>
            <person name="Mancabelli L."/>
            <person name="Mangifesta M."/>
            <person name="Ferrario C."/>
            <person name="Modesto M."/>
            <person name="Mattarelli P."/>
            <person name="Jiri K."/>
            <person name="van Sinderen D."/>
            <person name="Ventura M."/>
        </authorList>
    </citation>
    <scope>NUCLEOTIDE SEQUENCE [LARGE SCALE GENOMIC DNA]</scope>
    <source>
        <strain evidence="2 3">DSM 24744</strain>
    </source>
</reference>
<dbReference type="RefSeq" id="WP_157847262.1">
    <property type="nucleotide sequence ID" value="NZ_MWWQ01000019.1"/>
</dbReference>
<comment type="caution">
    <text evidence="2">The sequence shown here is derived from an EMBL/GenBank/DDBJ whole genome shotgun (WGS) entry which is preliminary data.</text>
</comment>
<feature type="domain" description="Antitoxin SocA-like Panacea" evidence="1">
    <location>
        <begin position="33"/>
        <end position="128"/>
    </location>
</feature>